<reference evidence="11 12" key="1">
    <citation type="submission" date="2018-11" db="EMBL/GenBank/DDBJ databases">
        <title>Genome sequence of Mycoplasma struthionis sp. nov.</title>
        <authorList>
            <person name="Spergser J."/>
        </authorList>
    </citation>
    <scope>NUCLEOTIDE SEQUENCE [LARGE SCALE GENOMIC DNA]</scope>
    <source>
        <strain evidence="11 12">237IA</strain>
    </source>
</reference>
<dbReference type="EC" id="3.1.26.3" evidence="8"/>
<dbReference type="Gene3D" id="1.10.1520.10">
    <property type="entry name" value="Ribonuclease III domain"/>
    <property type="match status" value="1"/>
</dbReference>
<evidence type="ECO:0000256" key="5">
    <source>
        <dbReference type="ARBA" id="ARBA00022759"/>
    </source>
</evidence>
<dbReference type="GO" id="GO:0006364">
    <property type="term" value="P:rRNA processing"/>
    <property type="evidence" value="ECO:0007669"/>
    <property type="project" value="UniProtKB-UniRule"/>
</dbReference>
<evidence type="ECO:0000256" key="3">
    <source>
        <dbReference type="ARBA" id="ARBA00022664"/>
    </source>
</evidence>
<keyword evidence="5 8" id="KW-0255">Endonuclease</keyword>
<dbReference type="AlphaFoldDB" id="A0A3G8LI43"/>
<dbReference type="OrthoDB" id="9805026at2"/>
<keyword evidence="12" id="KW-1185">Reference proteome</keyword>
<dbReference type="PANTHER" id="PTHR11207:SF0">
    <property type="entry name" value="RIBONUCLEASE 3"/>
    <property type="match status" value="1"/>
</dbReference>
<dbReference type="KEGG" id="mstr:EGN60_00945"/>
<dbReference type="CDD" id="cd00593">
    <property type="entry name" value="RIBOc"/>
    <property type="match status" value="1"/>
</dbReference>
<dbReference type="PROSITE" id="PS50142">
    <property type="entry name" value="RNASE_3_2"/>
    <property type="match status" value="1"/>
</dbReference>
<keyword evidence="8" id="KW-0479">Metal-binding</keyword>
<organism evidence="11 12">
    <name type="scientific">Mycoplasma struthionis</name>
    <dbReference type="NCBI Taxonomy" id="538220"/>
    <lineage>
        <taxon>Bacteria</taxon>
        <taxon>Bacillati</taxon>
        <taxon>Mycoplasmatota</taxon>
        <taxon>Mollicutes</taxon>
        <taxon>Mycoplasmataceae</taxon>
        <taxon>Mycoplasma</taxon>
    </lineage>
</organism>
<keyword evidence="8" id="KW-0698">rRNA processing</keyword>
<dbReference type="SMART" id="SM00358">
    <property type="entry name" value="DSRM"/>
    <property type="match status" value="1"/>
</dbReference>
<dbReference type="SMART" id="SM00535">
    <property type="entry name" value="RIBOc"/>
    <property type="match status" value="1"/>
</dbReference>
<evidence type="ECO:0000256" key="7">
    <source>
        <dbReference type="ARBA" id="ARBA00022884"/>
    </source>
</evidence>
<comment type="cofactor">
    <cofactor evidence="8">
        <name>Mg(2+)</name>
        <dbReference type="ChEBI" id="CHEBI:18420"/>
    </cofactor>
</comment>
<dbReference type="SUPFAM" id="SSF54768">
    <property type="entry name" value="dsRNA-binding domain-like"/>
    <property type="match status" value="1"/>
</dbReference>
<dbReference type="SUPFAM" id="SSF69065">
    <property type="entry name" value="RNase III domain-like"/>
    <property type="match status" value="1"/>
</dbReference>
<feature type="active site" evidence="8">
    <location>
        <position position="61"/>
    </location>
</feature>
<comment type="function">
    <text evidence="8">Digests double-stranded RNA. Involved in the processing of primary rRNA transcript to yield the immediate precursors to the large and small rRNAs (23S and 16S). Processes some mRNAs, and tRNAs when they are encoded in the rRNA operon. Processes pre-crRNA and tracrRNA of type II CRISPR loci if present in the organism.</text>
</comment>
<dbReference type="HAMAP" id="MF_00104">
    <property type="entry name" value="RNase_III"/>
    <property type="match status" value="1"/>
</dbReference>
<dbReference type="NCBIfam" id="TIGR02191">
    <property type="entry name" value="RNaseIII"/>
    <property type="match status" value="1"/>
</dbReference>
<keyword evidence="8" id="KW-0963">Cytoplasm</keyword>
<evidence type="ECO:0000256" key="1">
    <source>
        <dbReference type="ARBA" id="ARBA00000109"/>
    </source>
</evidence>
<evidence type="ECO:0000259" key="9">
    <source>
        <dbReference type="PROSITE" id="PS50137"/>
    </source>
</evidence>
<dbReference type="GO" id="GO:0004525">
    <property type="term" value="F:ribonuclease III activity"/>
    <property type="evidence" value="ECO:0007669"/>
    <property type="project" value="UniProtKB-UniRule"/>
</dbReference>
<name>A0A3G8LI43_9MOLU</name>
<evidence type="ECO:0000256" key="4">
    <source>
        <dbReference type="ARBA" id="ARBA00022722"/>
    </source>
</evidence>
<dbReference type="InterPro" id="IPR014720">
    <property type="entry name" value="dsRBD_dom"/>
</dbReference>
<keyword evidence="8" id="KW-0699">rRNA-binding</keyword>
<evidence type="ECO:0000313" key="11">
    <source>
        <dbReference type="EMBL" id="AZG68540.1"/>
    </source>
</evidence>
<dbReference type="GO" id="GO:0019843">
    <property type="term" value="F:rRNA binding"/>
    <property type="evidence" value="ECO:0007669"/>
    <property type="project" value="UniProtKB-KW"/>
</dbReference>
<comment type="similarity">
    <text evidence="2">Belongs to the ribonuclease III family.</text>
</comment>
<dbReference type="Gene3D" id="3.30.160.20">
    <property type="match status" value="1"/>
</dbReference>
<dbReference type="Proteomes" id="UP000275883">
    <property type="component" value="Chromosome"/>
</dbReference>
<dbReference type="EMBL" id="CP034044">
    <property type="protein sequence ID" value="AZG68540.1"/>
    <property type="molecule type" value="Genomic_DNA"/>
</dbReference>
<dbReference type="CDD" id="cd10845">
    <property type="entry name" value="DSRM_RNAse_III_family"/>
    <property type="match status" value="1"/>
</dbReference>
<accession>A0A3G8LI43</accession>
<feature type="active site" evidence="8">
    <location>
        <position position="131"/>
    </location>
</feature>
<dbReference type="GO" id="GO:0046872">
    <property type="term" value="F:metal ion binding"/>
    <property type="evidence" value="ECO:0007669"/>
    <property type="project" value="UniProtKB-KW"/>
</dbReference>
<evidence type="ECO:0000256" key="6">
    <source>
        <dbReference type="ARBA" id="ARBA00022801"/>
    </source>
</evidence>
<evidence type="ECO:0000256" key="8">
    <source>
        <dbReference type="HAMAP-Rule" id="MF_00104"/>
    </source>
</evidence>
<dbReference type="RefSeq" id="WP_124724235.1">
    <property type="nucleotide sequence ID" value="NZ_CP034044.1"/>
</dbReference>
<dbReference type="Pfam" id="PF00035">
    <property type="entry name" value="dsrm"/>
    <property type="match status" value="1"/>
</dbReference>
<keyword evidence="3 8" id="KW-0507">mRNA processing</keyword>
<dbReference type="GO" id="GO:0003725">
    <property type="term" value="F:double-stranded RNA binding"/>
    <property type="evidence" value="ECO:0007669"/>
    <property type="project" value="TreeGrafter"/>
</dbReference>
<evidence type="ECO:0000259" key="10">
    <source>
        <dbReference type="PROSITE" id="PS50142"/>
    </source>
</evidence>
<dbReference type="PANTHER" id="PTHR11207">
    <property type="entry name" value="RIBONUCLEASE III"/>
    <property type="match status" value="1"/>
</dbReference>
<keyword evidence="6 8" id="KW-0378">Hydrolase</keyword>
<dbReference type="GO" id="GO:0010468">
    <property type="term" value="P:regulation of gene expression"/>
    <property type="evidence" value="ECO:0007669"/>
    <property type="project" value="TreeGrafter"/>
</dbReference>
<dbReference type="PROSITE" id="PS50137">
    <property type="entry name" value="DS_RBD"/>
    <property type="match status" value="1"/>
</dbReference>
<keyword evidence="7 8" id="KW-0694">RNA-binding</keyword>
<comment type="subunit">
    <text evidence="8">Homodimer.</text>
</comment>
<feature type="domain" description="RNase III" evidence="10">
    <location>
        <begin position="13"/>
        <end position="142"/>
    </location>
</feature>
<evidence type="ECO:0000313" key="12">
    <source>
        <dbReference type="Proteomes" id="UP000275883"/>
    </source>
</evidence>
<protein>
    <recommendedName>
        <fullName evidence="8">Ribonuclease 3</fullName>
        <ecNumber evidence="8">3.1.26.3</ecNumber>
    </recommendedName>
    <alternativeName>
        <fullName evidence="8">Ribonuclease III</fullName>
        <shortName evidence="8">RNase III</shortName>
    </alternativeName>
</protein>
<keyword evidence="8" id="KW-0819">tRNA processing</keyword>
<keyword evidence="8" id="KW-0460">Magnesium</keyword>
<keyword evidence="4 8" id="KW-0540">Nuclease</keyword>
<feature type="binding site" evidence="8">
    <location>
        <position position="128"/>
    </location>
    <ligand>
        <name>Mg(2+)</name>
        <dbReference type="ChEBI" id="CHEBI:18420"/>
    </ligand>
</feature>
<dbReference type="GO" id="GO:0006397">
    <property type="term" value="P:mRNA processing"/>
    <property type="evidence" value="ECO:0007669"/>
    <property type="project" value="UniProtKB-UniRule"/>
</dbReference>
<sequence length="241" mass="27274">MNTDIAAKKQVIVKKVSKILKLKKPLNQEQEDFFLEAFVHKSITNEIKNLKNNEYLEFLGDAILQYVASDIIFKKFRKMEVGQATRLRSKIVDTDALFKITQELNLSSLYIVGKGSFVNGMSNKIFADLFEAFIGATYMSFGLDFTYEYLNSIFNKLINSVDFAITLKDPKSVFQEVMQSSNIGNLIVYKDKKINEKEFFSQVCVGETVYGSGSGTSKKIAQKNAALDALKKMSIDIETKK</sequence>
<feature type="binding site" evidence="8">
    <location>
        <position position="131"/>
    </location>
    <ligand>
        <name>Mg(2+)</name>
        <dbReference type="ChEBI" id="CHEBI:18420"/>
    </ligand>
</feature>
<dbReference type="InterPro" id="IPR036389">
    <property type="entry name" value="RNase_III_sf"/>
</dbReference>
<comment type="catalytic activity">
    <reaction evidence="1 8">
        <text>Endonucleolytic cleavage to 5'-phosphomonoester.</text>
        <dbReference type="EC" id="3.1.26.3"/>
    </reaction>
</comment>
<dbReference type="InterPro" id="IPR011907">
    <property type="entry name" value="RNase_III"/>
</dbReference>
<feature type="binding site" evidence="8">
    <location>
        <position position="57"/>
    </location>
    <ligand>
        <name>Mg(2+)</name>
        <dbReference type="ChEBI" id="CHEBI:18420"/>
    </ligand>
</feature>
<dbReference type="Pfam" id="PF14622">
    <property type="entry name" value="Ribonucleas_3_3"/>
    <property type="match status" value="1"/>
</dbReference>
<dbReference type="InterPro" id="IPR000999">
    <property type="entry name" value="RNase_III_dom"/>
</dbReference>
<gene>
    <name evidence="8 11" type="primary">rnc</name>
    <name evidence="11" type="ORF">EGN60_00945</name>
</gene>
<dbReference type="GO" id="GO:0005737">
    <property type="term" value="C:cytoplasm"/>
    <property type="evidence" value="ECO:0007669"/>
    <property type="project" value="UniProtKB-SubCell"/>
</dbReference>
<proteinExistence type="inferred from homology"/>
<feature type="domain" description="DRBM" evidence="9">
    <location>
        <begin position="169"/>
        <end position="235"/>
    </location>
</feature>
<comment type="subcellular location">
    <subcellularLocation>
        <location evidence="8">Cytoplasm</location>
    </subcellularLocation>
</comment>
<dbReference type="GO" id="GO:0008033">
    <property type="term" value="P:tRNA processing"/>
    <property type="evidence" value="ECO:0007669"/>
    <property type="project" value="UniProtKB-KW"/>
</dbReference>
<evidence type="ECO:0000256" key="2">
    <source>
        <dbReference type="ARBA" id="ARBA00010183"/>
    </source>
</evidence>